<feature type="region of interest" description="Disordered" evidence="2">
    <location>
        <begin position="59"/>
        <end position="78"/>
    </location>
</feature>
<gene>
    <name evidence="3" type="ORF">FHW37_101282</name>
</gene>
<comment type="similarity">
    <text evidence="1">Belongs to the phD/YefM antitoxin family.</text>
</comment>
<dbReference type="NCBIfam" id="TIGR01552">
    <property type="entry name" value="phd_fam"/>
    <property type="match status" value="1"/>
</dbReference>
<dbReference type="SUPFAM" id="SSF143120">
    <property type="entry name" value="YefM-like"/>
    <property type="match status" value="1"/>
</dbReference>
<proteinExistence type="inferred from homology"/>
<dbReference type="AlphaFoldDB" id="A0A561R7A4"/>
<dbReference type="OrthoDB" id="557859at2"/>
<sequence>MSQISYTISEARKNFTEILERANRGEEIIVMRGNDAYARIGPCDLDSKRPFGLLRGRGLPNDLFDEGDTEQSTTNSGE</sequence>
<organism evidence="3 4">
    <name type="scientific">Neorhizobium alkalisoli</name>
    <dbReference type="NCBI Taxonomy" id="528178"/>
    <lineage>
        <taxon>Bacteria</taxon>
        <taxon>Pseudomonadati</taxon>
        <taxon>Pseudomonadota</taxon>
        <taxon>Alphaproteobacteria</taxon>
        <taxon>Hyphomicrobiales</taxon>
        <taxon>Rhizobiaceae</taxon>
        <taxon>Rhizobium/Agrobacterium group</taxon>
        <taxon>Neorhizobium</taxon>
    </lineage>
</organism>
<reference evidence="3 4" key="1">
    <citation type="submission" date="2019-06" db="EMBL/GenBank/DDBJ databases">
        <title>Sorghum-associated microbial communities from plants grown in Nebraska, USA.</title>
        <authorList>
            <person name="Schachtman D."/>
        </authorList>
    </citation>
    <scope>NUCLEOTIDE SEQUENCE [LARGE SCALE GENOMIC DNA]</scope>
    <source>
        <strain evidence="3 4">1225</strain>
    </source>
</reference>
<evidence type="ECO:0000256" key="1">
    <source>
        <dbReference type="ARBA" id="ARBA00009981"/>
    </source>
</evidence>
<evidence type="ECO:0000256" key="2">
    <source>
        <dbReference type="SAM" id="MobiDB-lite"/>
    </source>
</evidence>
<dbReference type="RefSeq" id="WP_145631632.1">
    <property type="nucleotide sequence ID" value="NZ_VIWP01000001.1"/>
</dbReference>
<accession>A0A561R7A4</accession>
<keyword evidence="4" id="KW-1185">Reference proteome</keyword>
<evidence type="ECO:0000313" key="3">
    <source>
        <dbReference type="EMBL" id="TWF58478.1"/>
    </source>
</evidence>
<dbReference type="Gene3D" id="3.40.1620.10">
    <property type="entry name" value="YefM-like domain"/>
    <property type="match status" value="1"/>
</dbReference>
<evidence type="ECO:0000313" key="4">
    <source>
        <dbReference type="Proteomes" id="UP000320653"/>
    </source>
</evidence>
<dbReference type="InterPro" id="IPR036165">
    <property type="entry name" value="YefM-like_sf"/>
</dbReference>
<comment type="caution">
    <text evidence="3">The sequence shown here is derived from an EMBL/GenBank/DDBJ whole genome shotgun (WGS) entry which is preliminary data.</text>
</comment>
<name>A0A561R7A4_9HYPH</name>
<protein>
    <submittedName>
        <fullName evidence="3">Prevent-host-death family protein</fullName>
    </submittedName>
</protein>
<dbReference type="EMBL" id="VIWP01000001">
    <property type="protein sequence ID" value="TWF58478.1"/>
    <property type="molecule type" value="Genomic_DNA"/>
</dbReference>
<dbReference type="Proteomes" id="UP000320653">
    <property type="component" value="Unassembled WGS sequence"/>
</dbReference>